<accession>F0WV12</accession>
<dbReference type="EMBL" id="FR824329">
    <property type="protein sequence ID" value="CCA25248.1"/>
    <property type="molecule type" value="Genomic_DNA"/>
</dbReference>
<dbReference type="InterPro" id="IPR019410">
    <property type="entry name" value="Methyltransf_16"/>
</dbReference>
<dbReference type="PANTHER" id="PTHR14614:SF163">
    <property type="entry name" value="METHYLTRANSFERASE SMALL DOMAIN-CONTAINING PROTEIN"/>
    <property type="match status" value="1"/>
</dbReference>
<dbReference type="HOGENOM" id="CLU_1108906_0_0_1"/>
<protein>
    <submittedName>
        <fullName evidence="1">Uncharacterized protein AlNc14C284G10157</fullName>
    </submittedName>
</protein>
<dbReference type="Pfam" id="PF10294">
    <property type="entry name" value="Methyltransf_16"/>
    <property type="match status" value="1"/>
</dbReference>
<dbReference type="PANTHER" id="PTHR14614">
    <property type="entry name" value="HEPATOCELLULAR CARCINOMA-ASSOCIATED ANTIGEN"/>
    <property type="match status" value="1"/>
</dbReference>
<name>F0WV12_9STRA</name>
<dbReference type="AlphaFoldDB" id="F0WV12"/>
<evidence type="ECO:0000313" key="1">
    <source>
        <dbReference type="EMBL" id="CCA25248.1"/>
    </source>
</evidence>
<proteinExistence type="predicted"/>
<reference evidence="1" key="2">
    <citation type="submission" date="2011-02" db="EMBL/GenBank/DDBJ databases">
        <authorList>
            <person name="MacLean D."/>
        </authorList>
    </citation>
    <scope>NUCLEOTIDE SEQUENCE</scope>
</reference>
<gene>
    <name evidence="1" type="primary">AlNc14C284G10157</name>
    <name evidence="1" type="ORF">ALNC14_113920</name>
</gene>
<reference evidence="1" key="1">
    <citation type="journal article" date="2011" name="PLoS Biol.">
        <title>Gene gain and loss during evolution of obligate parasitism in the white rust pathogen of Arabidopsis thaliana.</title>
        <authorList>
            <person name="Kemen E."/>
            <person name="Gardiner A."/>
            <person name="Schultz-Larsen T."/>
            <person name="Kemen A.C."/>
            <person name="Balmuth A.L."/>
            <person name="Robert-Seilaniantz A."/>
            <person name="Bailey K."/>
            <person name="Holub E."/>
            <person name="Studholme D.J."/>
            <person name="Maclean D."/>
            <person name="Jones J.D."/>
        </authorList>
    </citation>
    <scope>NUCLEOTIDE SEQUENCE</scope>
</reference>
<organism evidence="1">
    <name type="scientific">Albugo laibachii Nc14</name>
    <dbReference type="NCBI Taxonomy" id="890382"/>
    <lineage>
        <taxon>Eukaryota</taxon>
        <taxon>Sar</taxon>
        <taxon>Stramenopiles</taxon>
        <taxon>Oomycota</taxon>
        <taxon>Peronosporomycetes</taxon>
        <taxon>Albuginales</taxon>
        <taxon>Albuginaceae</taxon>
        <taxon>Albugo</taxon>
    </lineage>
</organism>
<dbReference type="SUPFAM" id="SSF53335">
    <property type="entry name" value="S-adenosyl-L-methionine-dependent methyltransferases"/>
    <property type="match status" value="1"/>
</dbReference>
<dbReference type="InterPro" id="IPR029063">
    <property type="entry name" value="SAM-dependent_MTases_sf"/>
</dbReference>
<sequence length="256" mass="28095">MTGQQGHIAAYTLHTGSKIQVVQDTRRVDGLGGEVWPGGYVLCSFLEKHQTKYCVSRKVIELGAGCGMCSLLASELGAESVLSTDEYTDLLITNVITSKSVSIATLVWGQFQAMECYKEQFDVVLGSEITQLGRQAHALLVETINFVLRPSSTSAALLSMDLCRQTCCGECDIYKCTTSHFISVAKGFGFLVKLHNPVQLVMNAQVQKAVGALGNRFPIDEKDWSIVIELRTQSNEKTILLSRKSFYSIHSDISSK</sequence>
<dbReference type="Gene3D" id="3.40.50.150">
    <property type="entry name" value="Vaccinia Virus protein VP39"/>
    <property type="match status" value="1"/>
</dbReference>